<sequence>MMLKLIEQCRRPLTDRVKDAIHLVTGIDPASWGKKKLQSTLGHPFDRKTYDLWQMVHQNENEDAPKRVLNDRTKALEIIGTLMQQDNKGVLWEHEFRQFILKTVQRYKLAKPLASLKRELEQRGEKWPEQAFAAPKAPAYKASIATALLKSGI</sequence>
<evidence type="ECO:0000313" key="1">
    <source>
        <dbReference type="EMBL" id="CAB5033183.1"/>
    </source>
</evidence>
<protein>
    <submittedName>
        <fullName evidence="1">Unannotated protein</fullName>
    </submittedName>
</protein>
<proteinExistence type="predicted"/>
<name>A0A6J7RWF1_9ZZZZ</name>
<reference evidence="1" key="1">
    <citation type="submission" date="2020-05" db="EMBL/GenBank/DDBJ databases">
        <authorList>
            <person name="Chiriac C."/>
            <person name="Salcher M."/>
            <person name="Ghai R."/>
            <person name="Kavagutti S V."/>
        </authorList>
    </citation>
    <scope>NUCLEOTIDE SEQUENCE</scope>
</reference>
<accession>A0A6J7RWF1</accession>
<dbReference type="EMBL" id="CAFBPZ010000002">
    <property type="protein sequence ID" value="CAB5033183.1"/>
    <property type="molecule type" value="Genomic_DNA"/>
</dbReference>
<gene>
    <name evidence="1" type="ORF">UFOPK4237_00046</name>
</gene>
<dbReference type="AlphaFoldDB" id="A0A6J7RWF1"/>
<organism evidence="1">
    <name type="scientific">freshwater metagenome</name>
    <dbReference type="NCBI Taxonomy" id="449393"/>
    <lineage>
        <taxon>unclassified sequences</taxon>
        <taxon>metagenomes</taxon>
        <taxon>ecological metagenomes</taxon>
    </lineage>
</organism>